<comment type="caution">
    <text evidence="3">The sequence shown here is derived from an EMBL/GenBank/DDBJ whole genome shotgun (WGS) entry which is preliminary data.</text>
</comment>
<feature type="chain" id="PRO_5030519216" evidence="2">
    <location>
        <begin position="24"/>
        <end position="166"/>
    </location>
</feature>
<feature type="region of interest" description="Disordered" evidence="1">
    <location>
        <begin position="47"/>
        <end position="68"/>
    </location>
</feature>
<evidence type="ECO:0000313" key="3">
    <source>
        <dbReference type="EMBL" id="NML94784.1"/>
    </source>
</evidence>
<dbReference type="Proteomes" id="UP000583556">
    <property type="component" value="Unassembled WGS sequence"/>
</dbReference>
<feature type="compositionally biased region" description="Low complexity" evidence="1">
    <location>
        <begin position="47"/>
        <end position="59"/>
    </location>
</feature>
<gene>
    <name evidence="3" type="ORF">HHL27_14010</name>
</gene>
<keyword evidence="2" id="KW-0732">Signal</keyword>
<evidence type="ECO:0000313" key="4">
    <source>
        <dbReference type="Proteomes" id="UP000583556"/>
    </source>
</evidence>
<reference evidence="3 4" key="1">
    <citation type="submission" date="2020-04" db="EMBL/GenBank/DDBJ databases">
        <title>Novosphingobium sp. TW-4 isolated from soil.</title>
        <authorList>
            <person name="Dahal R.H."/>
            <person name="Chaudhary D.K."/>
        </authorList>
    </citation>
    <scope>NUCLEOTIDE SEQUENCE [LARGE SCALE GENOMIC DNA]</scope>
    <source>
        <strain evidence="3 4">TW-4</strain>
    </source>
</reference>
<dbReference type="PROSITE" id="PS51257">
    <property type="entry name" value="PROKAR_LIPOPROTEIN"/>
    <property type="match status" value="1"/>
</dbReference>
<dbReference type="EMBL" id="JABBGM010000006">
    <property type="protein sequence ID" value="NML94784.1"/>
    <property type="molecule type" value="Genomic_DNA"/>
</dbReference>
<feature type="signal peptide" evidence="2">
    <location>
        <begin position="1"/>
        <end position="23"/>
    </location>
</feature>
<name>A0A7Y0BQR6_9SPHN</name>
<protein>
    <submittedName>
        <fullName evidence="3">Uncharacterized protein</fullName>
    </submittedName>
</protein>
<keyword evidence="4" id="KW-1185">Reference proteome</keyword>
<sequence length="166" mass="16626">MPVLRTSLLQTSVAVLLAGTMLAGCSGGSPEVAPSAEPSALASIDAAPSATPAPVATAGDGDGQGDAKVAGTDYNATAEIPCGGGKTCKAGVNRQAETGPYIDVTKPDGRPRTLFFARDGKFLSINSAQADGSAGFKVSSRKDGDTTIIDAGPEHYEVPDAFLLGD</sequence>
<accession>A0A7Y0BQR6</accession>
<dbReference type="RefSeq" id="WP_169494069.1">
    <property type="nucleotide sequence ID" value="NZ_JABBGM010000006.1"/>
</dbReference>
<evidence type="ECO:0000256" key="2">
    <source>
        <dbReference type="SAM" id="SignalP"/>
    </source>
</evidence>
<evidence type="ECO:0000256" key="1">
    <source>
        <dbReference type="SAM" id="MobiDB-lite"/>
    </source>
</evidence>
<dbReference type="AlphaFoldDB" id="A0A7Y0BQR6"/>
<organism evidence="3 4">
    <name type="scientific">Novosphingobium olei</name>
    <dbReference type="NCBI Taxonomy" id="2728851"/>
    <lineage>
        <taxon>Bacteria</taxon>
        <taxon>Pseudomonadati</taxon>
        <taxon>Pseudomonadota</taxon>
        <taxon>Alphaproteobacteria</taxon>
        <taxon>Sphingomonadales</taxon>
        <taxon>Sphingomonadaceae</taxon>
        <taxon>Novosphingobium</taxon>
    </lineage>
</organism>
<proteinExistence type="predicted"/>